<evidence type="ECO:0000256" key="1">
    <source>
        <dbReference type="SAM" id="Phobius"/>
    </source>
</evidence>
<keyword evidence="1" id="KW-1133">Transmembrane helix</keyword>
<feature type="transmembrane region" description="Helical" evidence="1">
    <location>
        <begin position="66"/>
        <end position="88"/>
    </location>
</feature>
<evidence type="ECO:0000313" key="3">
    <source>
        <dbReference type="Proteomes" id="UP000614350"/>
    </source>
</evidence>
<dbReference type="AlphaFoldDB" id="A0A834KK81"/>
<sequence length="121" mass="13644">MSRNPQECTWLEDGNGTCSDLLHDPCTSQGQSNGYQNSSNVLSHRKSLENDGRMFYLRKLCVSTSYALLAIFVMFIKVIRIITLLPLLPLAKWYAGYKFHVVEEKVNTLLSTGLPGEACRE</sequence>
<reference evidence="2" key="1">
    <citation type="journal article" date="2020" name="G3 (Bethesda)">
        <title>High-Quality Assemblies for Three Invasive Social Wasps from the &lt;i&gt;Vespula&lt;/i&gt; Genus.</title>
        <authorList>
            <person name="Harrop T.W.R."/>
            <person name="Guhlin J."/>
            <person name="McLaughlin G.M."/>
            <person name="Permina E."/>
            <person name="Stockwell P."/>
            <person name="Gilligan J."/>
            <person name="Le Lec M.F."/>
            <person name="Gruber M.A.M."/>
            <person name="Quinn O."/>
            <person name="Lovegrove M."/>
            <person name="Duncan E.J."/>
            <person name="Remnant E.J."/>
            <person name="Van Eeckhoven J."/>
            <person name="Graham B."/>
            <person name="Knapp R.A."/>
            <person name="Langford K.W."/>
            <person name="Kronenberg Z."/>
            <person name="Press M.O."/>
            <person name="Eacker S.M."/>
            <person name="Wilson-Rankin E.E."/>
            <person name="Purcell J."/>
            <person name="Lester P.J."/>
            <person name="Dearden P.K."/>
        </authorList>
    </citation>
    <scope>NUCLEOTIDE SEQUENCE</scope>
    <source>
        <strain evidence="2">Marl-1</strain>
    </source>
</reference>
<keyword evidence="3" id="KW-1185">Reference proteome</keyword>
<proteinExistence type="predicted"/>
<accession>A0A834KK81</accession>
<protein>
    <submittedName>
        <fullName evidence="2">Uncharacterized protein</fullName>
    </submittedName>
</protein>
<dbReference type="Proteomes" id="UP000614350">
    <property type="component" value="Unassembled WGS sequence"/>
</dbReference>
<dbReference type="EMBL" id="JACSEA010000002">
    <property type="protein sequence ID" value="KAF7407442.1"/>
    <property type="molecule type" value="Genomic_DNA"/>
</dbReference>
<name>A0A834KK81_VESVU</name>
<gene>
    <name evidence="2" type="ORF">HZH66_001979</name>
</gene>
<organism evidence="2 3">
    <name type="scientific">Vespula vulgaris</name>
    <name type="common">Yellow jacket</name>
    <name type="synonym">Wasp</name>
    <dbReference type="NCBI Taxonomy" id="7454"/>
    <lineage>
        <taxon>Eukaryota</taxon>
        <taxon>Metazoa</taxon>
        <taxon>Ecdysozoa</taxon>
        <taxon>Arthropoda</taxon>
        <taxon>Hexapoda</taxon>
        <taxon>Insecta</taxon>
        <taxon>Pterygota</taxon>
        <taxon>Neoptera</taxon>
        <taxon>Endopterygota</taxon>
        <taxon>Hymenoptera</taxon>
        <taxon>Apocrita</taxon>
        <taxon>Aculeata</taxon>
        <taxon>Vespoidea</taxon>
        <taxon>Vespidae</taxon>
        <taxon>Vespinae</taxon>
        <taxon>Vespula</taxon>
    </lineage>
</organism>
<keyword evidence="1" id="KW-0472">Membrane</keyword>
<keyword evidence="1" id="KW-0812">Transmembrane</keyword>
<evidence type="ECO:0000313" key="2">
    <source>
        <dbReference type="EMBL" id="KAF7407442.1"/>
    </source>
</evidence>
<comment type="caution">
    <text evidence="2">The sequence shown here is derived from an EMBL/GenBank/DDBJ whole genome shotgun (WGS) entry which is preliminary data.</text>
</comment>